<organism evidence="12 13">
    <name type="scientific">Glarea lozoyensis (strain ATCC 20868 / MF5171)</name>
    <dbReference type="NCBI Taxonomy" id="1116229"/>
    <lineage>
        <taxon>Eukaryota</taxon>
        <taxon>Fungi</taxon>
        <taxon>Dikarya</taxon>
        <taxon>Ascomycota</taxon>
        <taxon>Pezizomycotina</taxon>
        <taxon>Leotiomycetes</taxon>
        <taxon>Helotiales</taxon>
        <taxon>Helotiaceae</taxon>
        <taxon>Glarea</taxon>
    </lineage>
</organism>
<feature type="domain" description="Cell wall protein YJL171C/Tos1 C-terminal" evidence="10">
    <location>
        <begin position="299"/>
        <end position="523"/>
    </location>
</feature>
<keyword evidence="7" id="KW-0961">Cell wall biogenesis/degradation</keyword>
<dbReference type="KEGG" id="glz:GLAREA_07780"/>
<feature type="chain" id="PRO_5004519758" description="glucan endo-1,3-beta-D-glucosidase" evidence="9">
    <location>
        <begin position="21"/>
        <end position="536"/>
    </location>
</feature>
<dbReference type="PANTHER" id="PTHR31737">
    <property type="entry name" value="PROTEIN TOS1"/>
    <property type="match status" value="1"/>
</dbReference>
<dbReference type="GO" id="GO:0071555">
    <property type="term" value="P:cell wall organization"/>
    <property type="evidence" value="ECO:0007669"/>
    <property type="project" value="UniProtKB-KW"/>
</dbReference>
<dbReference type="EMBL" id="KE145359">
    <property type="protein sequence ID" value="EPE32646.1"/>
    <property type="molecule type" value="Genomic_DNA"/>
</dbReference>
<dbReference type="Proteomes" id="UP000016922">
    <property type="component" value="Unassembled WGS sequence"/>
</dbReference>
<reference evidence="12 13" key="1">
    <citation type="journal article" date="2013" name="BMC Genomics">
        <title>Genomics-driven discovery of the pneumocandin biosynthetic gene cluster in the fungus Glarea lozoyensis.</title>
        <authorList>
            <person name="Chen L."/>
            <person name="Yue Q."/>
            <person name="Zhang X."/>
            <person name="Xiang M."/>
            <person name="Wang C."/>
            <person name="Li S."/>
            <person name="Che Y."/>
            <person name="Ortiz-Lopez F.J."/>
            <person name="Bills G.F."/>
            <person name="Liu X."/>
            <person name="An Z."/>
        </authorList>
    </citation>
    <scope>NUCLEOTIDE SEQUENCE [LARGE SCALE GENOMIC DNA]</scope>
    <source>
        <strain evidence="13">ATCC 20868 / MF5171</strain>
    </source>
</reference>
<evidence type="ECO:0000256" key="4">
    <source>
        <dbReference type="ARBA" id="ARBA00022729"/>
    </source>
</evidence>
<feature type="region of interest" description="Disordered" evidence="8">
    <location>
        <begin position="272"/>
        <end position="295"/>
    </location>
</feature>
<feature type="region of interest" description="Disordered" evidence="8">
    <location>
        <begin position="191"/>
        <end position="218"/>
    </location>
</feature>
<sequence>MHVKRAVVGIVLTSVAVVQGDLCGQGSTNVGGNVYCQAVKAIRYDKVGAAGSYKDIVNMAPDGTCTSQPKQFSGALSPLDEELSLHFRGPIHLKQIAVYNLSTTVPGKRSASIAQRRHQHHLFHKTREPAEVVDGDKEKRQYVTATIDGKVVSWLNNYSGTPVAPAASQNPVIVTATINGQVVSWTNNWFGPSTPPSTTPASPAALSATRQASTSILSTSRQTSYTTFTRTATTTAVPSAQPAGAYSVPVPQVAPPPAPIPVAPASLSLAPAPAENAKPEQPHATPSSQPAAGNSGSGVYQRIGYYNSATQTLKNLVFLGNYGGESGSSGVFDFHYGASLAYTGTDGCHGATSPQILSDKVIPSDKEIIVMLGEKCAENSACGYTRPGTVAHHGFAGADKLFLMEFSMPADGTSGFNGDMPAVWLLNAKIPRTLQYGNPECSCWKSGCGEFDVAEALHSGSKFLKSTLHTNKPTGDSDYIMRPTDKPLKLAVIFKSANAGIQIEVLPDSTEFKTRLTTDEIDTLCNSINEKAVSHV</sequence>
<feature type="domain" description="Cell wall protein YJL171C/Tos1 N-terminal" evidence="11">
    <location>
        <begin position="41"/>
        <end position="100"/>
    </location>
</feature>
<comment type="catalytic activity">
    <reaction evidence="1">
        <text>Hydrolysis of (1-&gt;3)-beta-D-glucosidic linkages in (1-&gt;3)-beta-D-glucans.</text>
        <dbReference type="EC" id="3.2.1.39"/>
    </reaction>
</comment>
<evidence type="ECO:0000256" key="7">
    <source>
        <dbReference type="ARBA" id="ARBA00023316"/>
    </source>
</evidence>
<name>S3DKR2_GLAL2</name>
<dbReference type="OMA" id="NQDMPAI"/>
<feature type="compositionally biased region" description="Polar residues" evidence="8">
    <location>
        <begin position="284"/>
        <end position="295"/>
    </location>
</feature>
<dbReference type="HOGENOM" id="CLU_030276_0_0_1"/>
<evidence type="ECO:0000256" key="8">
    <source>
        <dbReference type="SAM" id="MobiDB-lite"/>
    </source>
</evidence>
<dbReference type="STRING" id="1116229.S3DKR2"/>
<evidence type="ECO:0000256" key="6">
    <source>
        <dbReference type="ARBA" id="ARBA00023295"/>
    </source>
</evidence>
<dbReference type="GeneID" id="19466832"/>
<dbReference type="Pfam" id="PF10287">
    <property type="entry name" value="YJL171C_Tos1_C"/>
    <property type="match status" value="1"/>
</dbReference>
<dbReference type="EC" id="3.2.1.39" evidence="3"/>
<dbReference type="eggNOG" id="ENOG502QSI7">
    <property type="taxonomic scope" value="Eukaryota"/>
</dbReference>
<keyword evidence="13" id="KW-1185">Reference proteome</keyword>
<dbReference type="Pfam" id="PF10290">
    <property type="entry name" value="YJL171C_Tos1_N"/>
    <property type="match status" value="1"/>
</dbReference>
<dbReference type="AlphaFoldDB" id="S3DKR2"/>
<evidence type="ECO:0000313" key="12">
    <source>
        <dbReference type="EMBL" id="EPE32646.1"/>
    </source>
</evidence>
<dbReference type="OrthoDB" id="118256at2759"/>
<evidence type="ECO:0000259" key="10">
    <source>
        <dbReference type="Pfam" id="PF10287"/>
    </source>
</evidence>
<feature type="compositionally biased region" description="Low complexity" evidence="8">
    <location>
        <begin position="199"/>
        <end position="209"/>
    </location>
</feature>
<dbReference type="GO" id="GO:0009277">
    <property type="term" value="C:fungal-type cell wall"/>
    <property type="evidence" value="ECO:0007669"/>
    <property type="project" value="TreeGrafter"/>
</dbReference>
<gene>
    <name evidence="12" type="ORF">GLAREA_07780</name>
</gene>
<evidence type="ECO:0000256" key="1">
    <source>
        <dbReference type="ARBA" id="ARBA00000382"/>
    </source>
</evidence>
<accession>S3DKR2</accession>
<keyword evidence="6" id="KW-0326">Glycosidase</keyword>
<protein>
    <recommendedName>
        <fullName evidence="3">glucan endo-1,3-beta-D-glucosidase</fullName>
        <ecNumber evidence="3">3.2.1.39</ecNumber>
    </recommendedName>
</protein>
<dbReference type="InterPro" id="IPR018807">
    <property type="entry name" value="YJL171C/Tos1_N"/>
</dbReference>
<dbReference type="GO" id="GO:0042973">
    <property type="term" value="F:glucan endo-1,3-beta-D-glucosidase activity"/>
    <property type="evidence" value="ECO:0007669"/>
    <property type="project" value="UniProtKB-EC"/>
</dbReference>
<comment type="similarity">
    <text evidence="2">Belongs to the PGA52 family.</text>
</comment>
<evidence type="ECO:0000256" key="5">
    <source>
        <dbReference type="ARBA" id="ARBA00022801"/>
    </source>
</evidence>
<evidence type="ECO:0000256" key="2">
    <source>
        <dbReference type="ARBA" id="ARBA00006055"/>
    </source>
</evidence>
<dbReference type="PANTHER" id="PTHR31737:SF2">
    <property type="entry name" value="PROTEIN TOS1"/>
    <property type="match status" value="1"/>
</dbReference>
<keyword evidence="5" id="KW-0378">Hydrolase</keyword>
<evidence type="ECO:0000259" key="11">
    <source>
        <dbReference type="Pfam" id="PF10290"/>
    </source>
</evidence>
<proteinExistence type="inferred from homology"/>
<keyword evidence="4 9" id="KW-0732">Signal</keyword>
<evidence type="ECO:0000256" key="9">
    <source>
        <dbReference type="SAM" id="SignalP"/>
    </source>
</evidence>
<feature type="signal peptide" evidence="9">
    <location>
        <begin position="1"/>
        <end position="20"/>
    </location>
</feature>
<evidence type="ECO:0000256" key="3">
    <source>
        <dbReference type="ARBA" id="ARBA00012780"/>
    </source>
</evidence>
<dbReference type="InterPro" id="IPR018805">
    <property type="entry name" value="YJL171C/Tos1_C"/>
</dbReference>
<dbReference type="RefSeq" id="XP_008080658.1">
    <property type="nucleotide sequence ID" value="XM_008082467.1"/>
</dbReference>
<evidence type="ECO:0000313" key="13">
    <source>
        <dbReference type="Proteomes" id="UP000016922"/>
    </source>
</evidence>